<evidence type="ECO:0000259" key="10">
    <source>
        <dbReference type="Pfam" id="PF11940"/>
    </source>
</evidence>
<feature type="domain" description="Peptidase M1 membrane alanine aminopeptidase" evidence="9">
    <location>
        <begin position="305"/>
        <end position="517"/>
    </location>
</feature>
<keyword evidence="3" id="KW-0031">Aminopeptidase</keyword>
<evidence type="ECO:0000313" key="14">
    <source>
        <dbReference type="Proteomes" id="UP001497392"/>
    </source>
</evidence>
<keyword evidence="8" id="KW-0482">Metalloprotease</keyword>
<dbReference type="PANTHER" id="PTHR46322:SF1">
    <property type="entry name" value="PUROMYCIN-SENSITIVE AMINOPEPTIDASE"/>
    <property type="match status" value="1"/>
</dbReference>
<feature type="domain" description="Aminopeptidase N-like N-terminal" evidence="12">
    <location>
        <begin position="140"/>
        <end position="266"/>
    </location>
</feature>
<dbReference type="Gene3D" id="1.10.390.10">
    <property type="entry name" value="Neutral Protease Domain 2"/>
    <property type="match status" value="1"/>
</dbReference>
<evidence type="ECO:0000256" key="4">
    <source>
        <dbReference type="ARBA" id="ARBA00022670"/>
    </source>
</evidence>
<dbReference type="Gene3D" id="2.60.40.1840">
    <property type="match status" value="1"/>
</dbReference>
<dbReference type="SUPFAM" id="SSF63737">
    <property type="entry name" value="Leukotriene A4 hydrolase N-terminal domain"/>
    <property type="match status" value="1"/>
</dbReference>
<evidence type="ECO:0000256" key="8">
    <source>
        <dbReference type="ARBA" id="ARBA00023049"/>
    </source>
</evidence>
<dbReference type="NCBIfam" id="TIGR02414">
    <property type="entry name" value="pepN_proteo"/>
    <property type="match status" value="1"/>
</dbReference>
<evidence type="ECO:0000256" key="7">
    <source>
        <dbReference type="ARBA" id="ARBA00022833"/>
    </source>
</evidence>
<sequence length="971" mass="107488">MQSTARLTRGCAPLLLRHTYCCIVARPDRHLFSSGAAAQLRRKQQSQQAPKGFQHVLRASATTTAPVLEKQEIEMAAPQPKYRKDYKPTPYLIEHVHLDFLLNEDKSTVKSKLHMTPNYGDASTPPKLELDGRKDIDLVSVSVNGSALADKDYERTDKKLSISNLPKGSFDLEITVGIKPQENTSLEGLYKSGGNFCTQCEAEGFRGITYFLDRPDVMSKYTTRIEADAKSYPVLLGNGNLLEQGCASEGRHYALWEDPFPKPCYLFALVAGDLALSEDVFKTMSGRDVTLRIYTEAKDIDRVSWAMESLKQAMKWDEETFGLEYDLDLFNIVAVSDFNMGAMENKSLNIFNSRLVIASPSTSTDLDYSRVEGVVAHEYFHNWTGNRVTCRDWFQLTLKEGLTVFRDQEFSSDMNSRPVKRIDDVSRLRTAQFTEDAGSMAHPIRPDSYIKMDNFYTLTVYEKGAEIVRLYRTLLGKDGFRKGMDLYFKRHDGQAVTCDDFRNAMADANDKDLSSFAAWYGQAGTPQVKVSPSYDASARTLTLKVSQNIPATPGQSQKEPVPIPLAVGLLAADGSDMPLHLQGEAGESGTTKVLLVEKASQEFVFTEVAEKPVLSALRDFSAPVKLQVEGQTDEELAFLLGHDSDPFCRWEAGQTLLRALLTKLYNAAKQQKESKLEDRLAAAGGVPETVSDAMGALLTSKELDGMFIAAGISLPAAAELIGSIPNIDPLLLHNVRKYVVQQLAARLRPQLEAVVKQNESAAGDTFVPGDFDQAAKRALKNKALGYLSALDDPRVSADLLERARSATNMTDQIAAVAGLCDSDCPERKTALEEFYKQWKDDSLVMLKWIGLQAGANVPGNLKNVEKLMEHPAFSITNPNACYSLFLSFLRSSVNFHAADGSGYKFIGDSVLKVDKINRQVAARIVSSSAFTALKDYDPERAQMMREQLSRISAENGLSENVFEIVSKSLES</sequence>
<comment type="similarity">
    <text evidence="2">Belongs to the peptidase M1 family.</text>
</comment>
<evidence type="ECO:0000256" key="3">
    <source>
        <dbReference type="ARBA" id="ARBA00022438"/>
    </source>
</evidence>
<dbReference type="InterPro" id="IPR012779">
    <property type="entry name" value="Peptidase_M1_pepN"/>
</dbReference>
<dbReference type="SUPFAM" id="SSF55486">
    <property type="entry name" value="Metalloproteases ('zincins'), catalytic domain"/>
    <property type="match status" value="1"/>
</dbReference>
<dbReference type="InterPro" id="IPR037144">
    <property type="entry name" value="Peptidase_M1_pepN_C_sf"/>
</dbReference>
<comment type="caution">
    <text evidence="13">The sequence shown here is derived from an EMBL/GenBank/DDBJ whole genome shotgun (WGS) entry which is preliminary data.</text>
</comment>
<accession>A0ABP1G3L4</accession>
<organism evidence="13 14">
    <name type="scientific">Coccomyxa viridis</name>
    <dbReference type="NCBI Taxonomy" id="1274662"/>
    <lineage>
        <taxon>Eukaryota</taxon>
        <taxon>Viridiplantae</taxon>
        <taxon>Chlorophyta</taxon>
        <taxon>core chlorophytes</taxon>
        <taxon>Trebouxiophyceae</taxon>
        <taxon>Trebouxiophyceae incertae sedis</taxon>
        <taxon>Coccomyxaceae</taxon>
        <taxon>Coccomyxa</taxon>
    </lineage>
</organism>
<dbReference type="Pfam" id="PF17900">
    <property type="entry name" value="Peptidase_M1_N"/>
    <property type="match status" value="1"/>
</dbReference>
<evidence type="ECO:0000256" key="1">
    <source>
        <dbReference type="ARBA" id="ARBA00001947"/>
    </source>
</evidence>
<evidence type="ECO:0000259" key="9">
    <source>
        <dbReference type="Pfam" id="PF01433"/>
    </source>
</evidence>
<dbReference type="Gene3D" id="2.60.40.1730">
    <property type="entry name" value="tricorn interacting facor f3 domain"/>
    <property type="match status" value="1"/>
</dbReference>
<keyword evidence="4" id="KW-0645">Protease</keyword>
<dbReference type="PRINTS" id="PR00756">
    <property type="entry name" value="ALADIPTASE"/>
</dbReference>
<reference evidence="13 14" key="1">
    <citation type="submission" date="2024-06" db="EMBL/GenBank/DDBJ databases">
        <authorList>
            <person name="Kraege A."/>
            <person name="Thomma B."/>
        </authorList>
    </citation>
    <scope>NUCLEOTIDE SEQUENCE [LARGE SCALE GENOMIC DNA]</scope>
</reference>
<dbReference type="Pfam" id="PF17432">
    <property type="entry name" value="DUF3458_C"/>
    <property type="match status" value="1"/>
</dbReference>
<dbReference type="CDD" id="cd09600">
    <property type="entry name" value="M1_APN"/>
    <property type="match status" value="1"/>
</dbReference>
<dbReference type="Proteomes" id="UP001497392">
    <property type="component" value="Unassembled WGS sequence"/>
</dbReference>
<dbReference type="InterPro" id="IPR027268">
    <property type="entry name" value="Peptidase_M4/M1_CTD_sf"/>
</dbReference>
<dbReference type="InterPro" id="IPR024601">
    <property type="entry name" value="Peptidase_M1_pepN_C"/>
</dbReference>
<keyword evidence="7" id="KW-0862">Zinc</keyword>
<evidence type="ECO:0000256" key="5">
    <source>
        <dbReference type="ARBA" id="ARBA00022723"/>
    </source>
</evidence>
<evidence type="ECO:0000259" key="12">
    <source>
        <dbReference type="Pfam" id="PF17900"/>
    </source>
</evidence>
<evidence type="ECO:0000259" key="11">
    <source>
        <dbReference type="Pfam" id="PF17432"/>
    </source>
</evidence>
<comment type="cofactor">
    <cofactor evidence="1">
        <name>Zn(2+)</name>
        <dbReference type="ChEBI" id="CHEBI:29105"/>
    </cofactor>
</comment>
<evidence type="ECO:0000313" key="13">
    <source>
        <dbReference type="EMBL" id="CAL5226874.1"/>
    </source>
</evidence>
<gene>
    <name evidence="13" type="primary">g9747</name>
    <name evidence="13" type="ORF">VP750_LOCUS8780</name>
</gene>
<dbReference type="Pfam" id="PF11940">
    <property type="entry name" value="DUF3458"/>
    <property type="match status" value="1"/>
</dbReference>
<dbReference type="InterPro" id="IPR038438">
    <property type="entry name" value="PepN_Ig-like_sf"/>
</dbReference>
<protein>
    <submittedName>
        <fullName evidence="13">G9747 protein</fullName>
    </submittedName>
</protein>
<dbReference type="PANTHER" id="PTHR46322">
    <property type="entry name" value="PUROMYCIN-SENSITIVE AMINOPEPTIDASE"/>
    <property type="match status" value="1"/>
</dbReference>
<evidence type="ECO:0000256" key="2">
    <source>
        <dbReference type="ARBA" id="ARBA00010136"/>
    </source>
</evidence>
<dbReference type="InterPro" id="IPR045357">
    <property type="entry name" value="Aminopeptidase_N-like_N"/>
</dbReference>
<keyword evidence="5" id="KW-0479">Metal-binding</keyword>
<dbReference type="InterPro" id="IPR042097">
    <property type="entry name" value="Aminopeptidase_N-like_N_sf"/>
</dbReference>
<dbReference type="InterPro" id="IPR035414">
    <property type="entry name" value="Peptidase_M1_pepN_Ig-like"/>
</dbReference>
<dbReference type="InterPro" id="IPR001930">
    <property type="entry name" value="Peptidase_M1"/>
</dbReference>
<feature type="domain" description="Peptidase M1 alanyl aminopeptidase Ig-like fold" evidence="10">
    <location>
        <begin position="524"/>
        <end position="628"/>
    </location>
</feature>
<feature type="domain" description="Peptidase M1 alanyl aminopeptidase C-terminal" evidence="11">
    <location>
        <begin position="633"/>
        <end position="970"/>
    </location>
</feature>
<evidence type="ECO:0000256" key="6">
    <source>
        <dbReference type="ARBA" id="ARBA00022801"/>
    </source>
</evidence>
<dbReference type="Gene3D" id="3.30.2010.30">
    <property type="match status" value="1"/>
</dbReference>
<dbReference type="Pfam" id="PF01433">
    <property type="entry name" value="Peptidase_M1"/>
    <property type="match status" value="1"/>
</dbReference>
<dbReference type="Gene3D" id="1.25.50.10">
    <property type="entry name" value="Peptidase M1, alanyl aminopeptidase, C-terminal domain"/>
    <property type="match status" value="1"/>
</dbReference>
<name>A0ABP1G3L4_9CHLO</name>
<dbReference type="InterPro" id="IPR014782">
    <property type="entry name" value="Peptidase_M1_dom"/>
</dbReference>
<keyword evidence="6" id="KW-0378">Hydrolase</keyword>
<keyword evidence="14" id="KW-1185">Reference proteome</keyword>
<dbReference type="EMBL" id="CAXHTA020000016">
    <property type="protein sequence ID" value="CAL5226874.1"/>
    <property type="molecule type" value="Genomic_DNA"/>
</dbReference>
<proteinExistence type="inferred from homology"/>